<evidence type="ECO:0000256" key="8">
    <source>
        <dbReference type="ARBA" id="ARBA00023125"/>
    </source>
</evidence>
<keyword evidence="9" id="KW-0233">DNA recombination</keyword>
<dbReference type="Gene3D" id="1.10.443.10">
    <property type="entry name" value="Intergrase catalytic core"/>
    <property type="match status" value="1"/>
</dbReference>
<dbReference type="HAMAP" id="MF_01808">
    <property type="entry name" value="Recomb_XerC_XerD"/>
    <property type="match status" value="1"/>
</dbReference>
<keyword evidence="10" id="KW-0131">Cell cycle</keyword>
<dbReference type="SUPFAM" id="SSF56349">
    <property type="entry name" value="DNA breaking-rejoining enzymes"/>
    <property type="match status" value="1"/>
</dbReference>
<dbReference type="Pfam" id="PF00589">
    <property type="entry name" value="Phage_integrase"/>
    <property type="match status" value="1"/>
</dbReference>
<dbReference type="NCBIfam" id="NF001399">
    <property type="entry name" value="PRK00283.1"/>
    <property type="match status" value="1"/>
</dbReference>
<evidence type="ECO:0000256" key="6">
    <source>
        <dbReference type="ARBA" id="ARBA00022829"/>
    </source>
</evidence>
<dbReference type="InterPro" id="IPR044068">
    <property type="entry name" value="CB"/>
</dbReference>
<dbReference type="InterPro" id="IPR011932">
    <property type="entry name" value="Recomb_XerD"/>
</dbReference>
<dbReference type="PROSITE" id="PS51900">
    <property type="entry name" value="CB"/>
    <property type="match status" value="1"/>
</dbReference>
<dbReference type="GO" id="GO:0051301">
    <property type="term" value="P:cell division"/>
    <property type="evidence" value="ECO:0007669"/>
    <property type="project" value="UniProtKB-KW"/>
</dbReference>
<accession>A0A6J6I9K2</accession>
<evidence type="ECO:0000313" key="13">
    <source>
        <dbReference type="EMBL" id="CAB4623201.1"/>
    </source>
</evidence>
<dbReference type="CDD" id="cd00798">
    <property type="entry name" value="INT_XerDC_C"/>
    <property type="match status" value="1"/>
</dbReference>
<dbReference type="PANTHER" id="PTHR30349:SF81">
    <property type="entry name" value="TYROSINE RECOMBINASE XERC"/>
    <property type="match status" value="1"/>
</dbReference>
<dbReference type="SUPFAM" id="SSF47823">
    <property type="entry name" value="lambda integrase-like, N-terminal domain"/>
    <property type="match status" value="1"/>
</dbReference>
<dbReference type="InterPro" id="IPR004107">
    <property type="entry name" value="Integrase_SAM-like_N"/>
</dbReference>
<evidence type="ECO:0000256" key="5">
    <source>
        <dbReference type="ARBA" id="ARBA00022618"/>
    </source>
</evidence>
<dbReference type="NCBIfam" id="TIGR02225">
    <property type="entry name" value="recomb_XerD"/>
    <property type="match status" value="1"/>
</dbReference>
<comment type="similarity">
    <text evidence="2">Belongs to the 'phage' integrase family. XerD subfamily.</text>
</comment>
<dbReference type="Gene3D" id="1.10.150.130">
    <property type="match status" value="1"/>
</dbReference>
<keyword evidence="5" id="KW-0132">Cell division</keyword>
<sequence>MQLDRELDGYLNHLAIERGLSKNTLAAYRRDLARYLRWCETRGLVSAQSISEVDVSDFAASLRDTTFGIPLAATSAGRTLIAVRGFHRFAVDEGFAPVDPSHRVTPATSAKRLPKALTYEQISALLQATGDRETPLGLRDRALVELLYGTGVRISEAAGIDLDDLNFPERSVVVTGKGNKQRLVPLGDYAINALEEFFVRGRPALVMKGKGTPAVFVNARGSRLSRQSAYAVVSQAAKKADLGEEVSPHTLRHSYATHLLQGGADVRVVQELLGHASVTTTQIYTAVTADTLREVYATSHPRA</sequence>
<dbReference type="InterPro" id="IPR013762">
    <property type="entry name" value="Integrase-like_cat_sf"/>
</dbReference>
<reference evidence="13" key="1">
    <citation type="submission" date="2020-05" db="EMBL/GenBank/DDBJ databases">
        <authorList>
            <person name="Chiriac C."/>
            <person name="Salcher M."/>
            <person name="Ghai R."/>
            <person name="Kavagutti S V."/>
        </authorList>
    </citation>
    <scope>NUCLEOTIDE SEQUENCE</scope>
</reference>
<gene>
    <name evidence="13" type="ORF">UFOPK1908_00980</name>
</gene>
<evidence type="ECO:0000259" key="12">
    <source>
        <dbReference type="PROSITE" id="PS51900"/>
    </source>
</evidence>
<dbReference type="GO" id="GO:0009009">
    <property type="term" value="F:site-specific recombinase activity"/>
    <property type="evidence" value="ECO:0007669"/>
    <property type="project" value="InterPro"/>
</dbReference>
<feature type="domain" description="Tyr recombinase" evidence="11">
    <location>
        <begin position="112"/>
        <end position="297"/>
    </location>
</feature>
<keyword evidence="7" id="KW-0229">DNA integration</keyword>
<protein>
    <recommendedName>
        <fullName evidence="3">Tyrosine recombinase XerD</fullName>
    </recommendedName>
</protein>
<dbReference type="InterPro" id="IPR023009">
    <property type="entry name" value="Tyrosine_recombinase_XerC/XerD"/>
</dbReference>
<keyword evidence="8" id="KW-0238">DNA-binding</keyword>
<dbReference type="GO" id="GO:0005737">
    <property type="term" value="C:cytoplasm"/>
    <property type="evidence" value="ECO:0007669"/>
    <property type="project" value="UniProtKB-SubCell"/>
</dbReference>
<dbReference type="GO" id="GO:0003677">
    <property type="term" value="F:DNA binding"/>
    <property type="evidence" value="ECO:0007669"/>
    <property type="project" value="UniProtKB-KW"/>
</dbReference>
<evidence type="ECO:0000256" key="10">
    <source>
        <dbReference type="ARBA" id="ARBA00023306"/>
    </source>
</evidence>
<keyword evidence="4" id="KW-0963">Cytoplasm</keyword>
<proteinExistence type="inferred from homology"/>
<dbReference type="AlphaFoldDB" id="A0A6J6I9K2"/>
<dbReference type="PANTHER" id="PTHR30349">
    <property type="entry name" value="PHAGE INTEGRASE-RELATED"/>
    <property type="match status" value="1"/>
</dbReference>
<dbReference type="InterPro" id="IPR002104">
    <property type="entry name" value="Integrase_catalytic"/>
</dbReference>
<dbReference type="GO" id="GO:0006310">
    <property type="term" value="P:DNA recombination"/>
    <property type="evidence" value="ECO:0007669"/>
    <property type="project" value="UniProtKB-KW"/>
</dbReference>
<name>A0A6J6I9K2_9ZZZZ</name>
<dbReference type="InterPro" id="IPR050090">
    <property type="entry name" value="Tyrosine_recombinase_XerCD"/>
</dbReference>
<dbReference type="PROSITE" id="PS51898">
    <property type="entry name" value="TYR_RECOMBINASE"/>
    <property type="match status" value="1"/>
</dbReference>
<dbReference type="Pfam" id="PF02899">
    <property type="entry name" value="Phage_int_SAM_1"/>
    <property type="match status" value="1"/>
</dbReference>
<evidence type="ECO:0000259" key="11">
    <source>
        <dbReference type="PROSITE" id="PS51898"/>
    </source>
</evidence>
<evidence type="ECO:0000256" key="7">
    <source>
        <dbReference type="ARBA" id="ARBA00022908"/>
    </source>
</evidence>
<evidence type="ECO:0000256" key="3">
    <source>
        <dbReference type="ARBA" id="ARBA00015810"/>
    </source>
</evidence>
<evidence type="ECO:0000256" key="4">
    <source>
        <dbReference type="ARBA" id="ARBA00022490"/>
    </source>
</evidence>
<dbReference type="InterPro" id="IPR010998">
    <property type="entry name" value="Integrase_recombinase_N"/>
</dbReference>
<evidence type="ECO:0000256" key="1">
    <source>
        <dbReference type="ARBA" id="ARBA00004496"/>
    </source>
</evidence>
<feature type="domain" description="Core-binding (CB)" evidence="12">
    <location>
        <begin position="1"/>
        <end position="91"/>
    </location>
</feature>
<keyword evidence="6" id="KW-0159">Chromosome partition</keyword>
<dbReference type="InterPro" id="IPR011010">
    <property type="entry name" value="DNA_brk_join_enz"/>
</dbReference>
<dbReference type="EMBL" id="CAEZVB010000044">
    <property type="protein sequence ID" value="CAB4623201.1"/>
    <property type="molecule type" value="Genomic_DNA"/>
</dbReference>
<dbReference type="GO" id="GO:0007059">
    <property type="term" value="P:chromosome segregation"/>
    <property type="evidence" value="ECO:0007669"/>
    <property type="project" value="UniProtKB-KW"/>
</dbReference>
<evidence type="ECO:0000256" key="2">
    <source>
        <dbReference type="ARBA" id="ARBA00010450"/>
    </source>
</evidence>
<evidence type="ECO:0000256" key="9">
    <source>
        <dbReference type="ARBA" id="ARBA00023172"/>
    </source>
</evidence>
<comment type="subcellular location">
    <subcellularLocation>
        <location evidence="1">Cytoplasm</location>
    </subcellularLocation>
</comment>
<organism evidence="13">
    <name type="scientific">freshwater metagenome</name>
    <dbReference type="NCBI Taxonomy" id="449393"/>
    <lineage>
        <taxon>unclassified sequences</taxon>
        <taxon>metagenomes</taxon>
        <taxon>ecological metagenomes</taxon>
    </lineage>
</organism>